<keyword evidence="2" id="KW-1185">Reference proteome</keyword>
<dbReference type="EMBL" id="JAFNEN010001148">
    <property type="protein sequence ID" value="KAG8174759.1"/>
    <property type="molecule type" value="Genomic_DNA"/>
</dbReference>
<evidence type="ECO:0000313" key="2">
    <source>
        <dbReference type="Proteomes" id="UP000827092"/>
    </source>
</evidence>
<sequence length="80" mass="9179">MGESALKSHMLGMKHKLLMESRKSNTSIIQGEIKVFLEERKKKLRQYSLTLQPLFIVVGDIRSLGHLSTYVVLDNLMYKG</sequence>
<evidence type="ECO:0000313" key="1">
    <source>
        <dbReference type="EMBL" id="KAG8174759.1"/>
    </source>
</evidence>
<gene>
    <name evidence="1" type="ORF">JTE90_013148</name>
</gene>
<dbReference type="AlphaFoldDB" id="A0AAV6TTI2"/>
<reference evidence="1 2" key="1">
    <citation type="journal article" date="2022" name="Nat. Ecol. Evol.">
        <title>A masculinizing supergene underlies an exaggerated male reproductive morph in a spider.</title>
        <authorList>
            <person name="Hendrickx F."/>
            <person name="De Corte Z."/>
            <person name="Sonet G."/>
            <person name="Van Belleghem S.M."/>
            <person name="Kostlbacher S."/>
            <person name="Vangestel C."/>
        </authorList>
    </citation>
    <scope>NUCLEOTIDE SEQUENCE [LARGE SCALE GENOMIC DNA]</scope>
    <source>
        <strain evidence="1">W744_W776</strain>
    </source>
</reference>
<name>A0AAV6TTI2_9ARAC</name>
<comment type="caution">
    <text evidence="1">The sequence shown here is derived from an EMBL/GenBank/DDBJ whole genome shotgun (WGS) entry which is preliminary data.</text>
</comment>
<dbReference type="Proteomes" id="UP000827092">
    <property type="component" value="Unassembled WGS sequence"/>
</dbReference>
<accession>A0AAV6TTI2</accession>
<protein>
    <submittedName>
        <fullName evidence="1">Uncharacterized protein</fullName>
    </submittedName>
</protein>
<proteinExistence type="predicted"/>
<organism evidence="1 2">
    <name type="scientific">Oedothorax gibbosus</name>
    <dbReference type="NCBI Taxonomy" id="931172"/>
    <lineage>
        <taxon>Eukaryota</taxon>
        <taxon>Metazoa</taxon>
        <taxon>Ecdysozoa</taxon>
        <taxon>Arthropoda</taxon>
        <taxon>Chelicerata</taxon>
        <taxon>Arachnida</taxon>
        <taxon>Araneae</taxon>
        <taxon>Araneomorphae</taxon>
        <taxon>Entelegynae</taxon>
        <taxon>Araneoidea</taxon>
        <taxon>Linyphiidae</taxon>
        <taxon>Erigoninae</taxon>
        <taxon>Oedothorax</taxon>
    </lineage>
</organism>